<gene>
    <name evidence="7" type="primary">rpl5</name>
    <name evidence="11" type="ORF">DLD82_10110</name>
</gene>
<dbReference type="InterPro" id="IPR057266">
    <property type="entry name" value="Ribosomal_uL5_euk/arc-type"/>
</dbReference>
<evidence type="ECO:0000256" key="1">
    <source>
        <dbReference type="ARBA" id="ARBA00008553"/>
    </source>
</evidence>
<dbReference type="Gene3D" id="3.30.1440.10">
    <property type="match status" value="1"/>
</dbReference>
<evidence type="ECO:0000256" key="8">
    <source>
        <dbReference type="RuleBase" id="RU003930"/>
    </source>
</evidence>
<evidence type="ECO:0000256" key="3">
    <source>
        <dbReference type="ARBA" id="ARBA00022730"/>
    </source>
</evidence>
<proteinExistence type="inferred from homology"/>
<dbReference type="GO" id="GO:0019843">
    <property type="term" value="F:rRNA binding"/>
    <property type="evidence" value="ECO:0007669"/>
    <property type="project" value="UniProtKB-UniRule"/>
</dbReference>
<comment type="similarity">
    <text evidence="1 7 8">Belongs to the universal ribosomal protein uL5 family.</text>
</comment>
<keyword evidence="6 7" id="KW-0687">Ribonucleoprotein</keyword>
<keyword evidence="4 7" id="KW-0694">RNA-binding</keyword>
<dbReference type="NCBIfam" id="NF003258">
    <property type="entry name" value="PRK04219.1"/>
    <property type="match status" value="1"/>
</dbReference>
<keyword evidence="2 7" id="KW-0820">tRNA-binding</keyword>
<dbReference type="RefSeq" id="WP_109940986.1">
    <property type="nucleotide sequence ID" value="NZ_CP176366.1"/>
</dbReference>
<dbReference type="AlphaFoldDB" id="A0A2V2N4Y2"/>
<organism evidence="11 12">
    <name type="scientific">Methanospirillum stamsii</name>
    <dbReference type="NCBI Taxonomy" id="1277351"/>
    <lineage>
        <taxon>Archaea</taxon>
        <taxon>Methanobacteriati</taxon>
        <taxon>Methanobacteriota</taxon>
        <taxon>Stenosarchaea group</taxon>
        <taxon>Methanomicrobia</taxon>
        <taxon>Methanomicrobiales</taxon>
        <taxon>Methanospirillaceae</taxon>
        <taxon>Methanospirillum</taxon>
    </lineage>
</organism>
<dbReference type="OrthoDB" id="372044at2157"/>
<dbReference type="InterPro" id="IPR031309">
    <property type="entry name" value="Ribosomal_uL5_C"/>
</dbReference>
<dbReference type="GeneID" id="97608700"/>
<evidence type="ECO:0000256" key="5">
    <source>
        <dbReference type="ARBA" id="ARBA00022980"/>
    </source>
</evidence>
<dbReference type="PANTHER" id="PTHR11994">
    <property type="entry name" value="60S RIBOSOMAL PROTEIN L11-RELATED"/>
    <property type="match status" value="1"/>
</dbReference>
<dbReference type="GO" id="GO:0000049">
    <property type="term" value="F:tRNA binding"/>
    <property type="evidence" value="ECO:0007669"/>
    <property type="project" value="UniProtKB-UniRule"/>
</dbReference>
<dbReference type="InterPro" id="IPR002132">
    <property type="entry name" value="Ribosomal_uL5"/>
</dbReference>
<evidence type="ECO:0000256" key="4">
    <source>
        <dbReference type="ARBA" id="ARBA00022884"/>
    </source>
</evidence>
<dbReference type="InterPro" id="IPR022803">
    <property type="entry name" value="Ribosomal_uL5_dom_sf"/>
</dbReference>
<evidence type="ECO:0000256" key="7">
    <source>
        <dbReference type="HAMAP-Rule" id="MF_01333"/>
    </source>
</evidence>
<dbReference type="FunFam" id="3.30.1440.10:FF:000002">
    <property type="entry name" value="60S ribosomal protein L11"/>
    <property type="match status" value="1"/>
</dbReference>
<dbReference type="SUPFAM" id="SSF55282">
    <property type="entry name" value="RL5-like"/>
    <property type="match status" value="1"/>
</dbReference>
<dbReference type="GO" id="GO:0006412">
    <property type="term" value="P:translation"/>
    <property type="evidence" value="ECO:0007669"/>
    <property type="project" value="UniProtKB-UniRule"/>
</dbReference>
<comment type="caution">
    <text evidence="11">The sequence shown here is derived from an EMBL/GenBank/DDBJ whole genome shotgun (WGS) entry which is preliminary data.</text>
</comment>
<feature type="domain" description="Large ribosomal subunit protein uL5 C-terminal" evidence="10">
    <location>
        <begin position="59"/>
        <end position="143"/>
    </location>
</feature>
<keyword evidence="5 7" id="KW-0689">Ribosomal protein</keyword>
<evidence type="ECO:0000259" key="10">
    <source>
        <dbReference type="Pfam" id="PF00673"/>
    </source>
</evidence>
<dbReference type="Pfam" id="PF00673">
    <property type="entry name" value="Ribosomal_L5_C"/>
    <property type="match status" value="1"/>
</dbReference>
<comment type="subunit">
    <text evidence="7">Part of the 50S ribosomal subunit; contacts the 5S rRNA and probably tRNA. Forms a bridge to the 30S subunit in the 70S ribosome.</text>
</comment>
<dbReference type="Proteomes" id="UP000245934">
    <property type="component" value="Unassembled WGS sequence"/>
</dbReference>
<dbReference type="GO" id="GO:0005840">
    <property type="term" value="C:ribosome"/>
    <property type="evidence" value="ECO:0007669"/>
    <property type="project" value="UniProtKB-KW"/>
</dbReference>
<accession>A0A2V2N4Y2</accession>
<dbReference type="InterPro" id="IPR022804">
    <property type="entry name" value="Ribosomal_uL5_arc"/>
</dbReference>
<dbReference type="InterPro" id="IPR031310">
    <property type="entry name" value="Ribosomal_uL5_N"/>
</dbReference>
<keyword evidence="12" id="KW-1185">Reference proteome</keyword>
<dbReference type="GO" id="GO:0003735">
    <property type="term" value="F:structural constituent of ribosome"/>
    <property type="evidence" value="ECO:0007669"/>
    <property type="project" value="InterPro"/>
</dbReference>
<evidence type="ECO:0000256" key="6">
    <source>
        <dbReference type="ARBA" id="ARBA00023274"/>
    </source>
</evidence>
<feature type="domain" description="Large ribosomal subunit protein uL5 N-terminal" evidence="9">
    <location>
        <begin position="2"/>
        <end position="55"/>
    </location>
</feature>
<evidence type="ECO:0000256" key="2">
    <source>
        <dbReference type="ARBA" id="ARBA00022555"/>
    </source>
</evidence>
<dbReference type="Pfam" id="PF00281">
    <property type="entry name" value="Ribosomal_L5"/>
    <property type="match status" value="1"/>
</dbReference>
<name>A0A2V2N4Y2_9EURY</name>
<evidence type="ECO:0000259" key="9">
    <source>
        <dbReference type="Pfam" id="PF00281"/>
    </source>
</evidence>
<comment type="function">
    <text evidence="7">This is 1 of the proteins that bind and probably mediate the attachment of the 5S RNA into the large ribosomal subunit, where it forms part of the central protuberance. In the 70S ribosome it contacts protein S13 of the 30S subunit (bridge B1b), connecting the 2 subunits; this bridge is implicated in subunit movement. May contact the P site tRNA; the 5S rRNA and some of its associated proteins might help stabilize positioning of ribosome-bound tRNAs.</text>
</comment>
<dbReference type="PIRSF" id="PIRSF002161">
    <property type="entry name" value="Ribosomal_L5"/>
    <property type="match status" value="1"/>
</dbReference>
<dbReference type="GO" id="GO:1990904">
    <property type="term" value="C:ribonucleoprotein complex"/>
    <property type="evidence" value="ECO:0007669"/>
    <property type="project" value="UniProtKB-KW"/>
</dbReference>
<dbReference type="EMBL" id="QGMZ01000018">
    <property type="protein sequence ID" value="PWR73575.1"/>
    <property type="molecule type" value="Genomic_DNA"/>
</dbReference>
<evidence type="ECO:0000313" key="11">
    <source>
        <dbReference type="EMBL" id="PWR73575.1"/>
    </source>
</evidence>
<evidence type="ECO:0000313" key="12">
    <source>
        <dbReference type="Proteomes" id="UP000245934"/>
    </source>
</evidence>
<reference evidence="11 12" key="1">
    <citation type="submission" date="2018-05" db="EMBL/GenBank/DDBJ databases">
        <title>Draft genome of Methanospirillum stamsii Pt1.</title>
        <authorList>
            <person name="Dueholm M.S."/>
            <person name="Nielsen P.H."/>
            <person name="Bakmann L.F."/>
            <person name="Otzen D.E."/>
        </authorList>
    </citation>
    <scope>NUCLEOTIDE SEQUENCE [LARGE SCALE GENOMIC DNA]</scope>
    <source>
        <strain evidence="11 12">Pt1</strain>
    </source>
</reference>
<sequence length="168" mass="18727">MNPNRAVAVDKVVVHMGVGEAGDKLVNAERIISEITGNTPVRSVAKQTLPAFGIRKGAPMSCRVTLRGDTAHKFLETSIRIVENKINSRAFDKQGNFSFGIEEHTDYPGQSYDPKVGIFGLDVTVVLRRNGVRIARRHIQQKKLPLKQQVTIDDAKVFLKDRYSVEVQ</sequence>
<dbReference type="HAMAP" id="MF_01333_A">
    <property type="entry name" value="Ribosomal_uL5_A"/>
    <property type="match status" value="1"/>
</dbReference>
<keyword evidence="3 7" id="KW-0699">rRNA-binding</keyword>
<protein>
    <recommendedName>
        <fullName evidence="7">Large ribosomal subunit protein uL5</fullName>
    </recommendedName>
</protein>